<sequence length="52" mass="6212">MKKDKESIVLDLKEAQGLVDLCRYLLTYSPDRVYLPDEYDIFTMLEDILNER</sequence>
<organism evidence="1">
    <name type="scientific">marine sediment metagenome</name>
    <dbReference type="NCBI Taxonomy" id="412755"/>
    <lineage>
        <taxon>unclassified sequences</taxon>
        <taxon>metagenomes</taxon>
        <taxon>ecological metagenomes</taxon>
    </lineage>
</organism>
<name>X1A2J6_9ZZZZ</name>
<proteinExistence type="predicted"/>
<dbReference type="EMBL" id="BART01013352">
    <property type="protein sequence ID" value="GAG76300.1"/>
    <property type="molecule type" value="Genomic_DNA"/>
</dbReference>
<gene>
    <name evidence="1" type="ORF">S01H4_27348</name>
</gene>
<dbReference type="AlphaFoldDB" id="X1A2J6"/>
<reference evidence="1" key="1">
    <citation type="journal article" date="2014" name="Front. Microbiol.">
        <title>High frequency of phylogenetically diverse reductive dehalogenase-homologous genes in deep subseafloor sedimentary metagenomes.</title>
        <authorList>
            <person name="Kawai M."/>
            <person name="Futagami T."/>
            <person name="Toyoda A."/>
            <person name="Takaki Y."/>
            <person name="Nishi S."/>
            <person name="Hori S."/>
            <person name="Arai W."/>
            <person name="Tsubouchi T."/>
            <person name="Morono Y."/>
            <person name="Uchiyama I."/>
            <person name="Ito T."/>
            <person name="Fujiyama A."/>
            <person name="Inagaki F."/>
            <person name="Takami H."/>
        </authorList>
    </citation>
    <scope>NUCLEOTIDE SEQUENCE</scope>
    <source>
        <strain evidence="1">Expedition CK06-06</strain>
    </source>
</reference>
<protein>
    <submittedName>
        <fullName evidence="1">Uncharacterized protein</fullName>
    </submittedName>
</protein>
<comment type="caution">
    <text evidence="1">The sequence shown here is derived from an EMBL/GenBank/DDBJ whole genome shotgun (WGS) entry which is preliminary data.</text>
</comment>
<evidence type="ECO:0000313" key="1">
    <source>
        <dbReference type="EMBL" id="GAG76300.1"/>
    </source>
</evidence>
<accession>X1A2J6</accession>